<dbReference type="InterPro" id="IPR011010">
    <property type="entry name" value="DNA_brk_join_enz"/>
</dbReference>
<dbReference type="HAMAP" id="MF_01808">
    <property type="entry name" value="Recomb_XerC_XerD"/>
    <property type="match status" value="1"/>
</dbReference>
<sequence length="301" mass="33975">MPTKSEQARADLIGDFVHYLDIERGLAKTTQASYRQDLVEFTAWVNQQHLDSFPEDLASIQAFLATQAQVKAATSQSRMISAMRKFYRYLLREERVKADPMALVDSPKPAKHLPATLNGPEIDALMAAPDVNKPLGMRDRAIFELMYATGLRVSEVVNLRLDQLHLSLNLLEVTGKGDKQRIVPVSPQAVDWVNQYLHDSRPRLIKSGKPSVVFVNFHGHQLTRQGIWKNLKAYIADIGIQKDVTPHTLRHSFATNLLENGADLRVVQELLGHADISTTQIYTHLSNKKIMTVYHQTHPRG</sequence>
<dbReference type="PATRIC" id="fig|1423730.4.peg.503"/>
<dbReference type="NCBIfam" id="NF001399">
    <property type="entry name" value="PRK00283.1"/>
    <property type="match status" value="1"/>
</dbReference>
<organism evidence="14 15">
    <name type="scientific">Lacticaseibacillus camelliae DSM 22697 = JCM 13995</name>
    <dbReference type="NCBI Taxonomy" id="1423730"/>
    <lineage>
        <taxon>Bacteria</taxon>
        <taxon>Bacillati</taxon>
        <taxon>Bacillota</taxon>
        <taxon>Bacilli</taxon>
        <taxon>Lactobacillales</taxon>
        <taxon>Lactobacillaceae</taxon>
        <taxon>Lacticaseibacillus</taxon>
    </lineage>
</organism>
<feature type="active site" evidence="11">
    <location>
        <position position="250"/>
    </location>
</feature>
<keyword evidence="5 11" id="KW-0132">Cell division</keyword>
<dbReference type="GO" id="GO:0051301">
    <property type="term" value="P:cell division"/>
    <property type="evidence" value="ECO:0007669"/>
    <property type="project" value="UniProtKB-KW"/>
</dbReference>
<evidence type="ECO:0000256" key="6">
    <source>
        <dbReference type="ARBA" id="ARBA00022829"/>
    </source>
</evidence>
<dbReference type="InterPro" id="IPR010998">
    <property type="entry name" value="Integrase_recombinase_N"/>
</dbReference>
<comment type="caution">
    <text evidence="14">The sequence shown here is derived from an EMBL/GenBank/DDBJ whole genome shotgun (WGS) entry which is preliminary data.</text>
</comment>
<gene>
    <name evidence="11" type="primary">xerD</name>
    <name evidence="14" type="ORF">FC75_GL000484</name>
</gene>
<dbReference type="InterPro" id="IPR002104">
    <property type="entry name" value="Integrase_catalytic"/>
</dbReference>
<dbReference type="GO" id="GO:0006313">
    <property type="term" value="P:DNA transposition"/>
    <property type="evidence" value="ECO:0007669"/>
    <property type="project" value="UniProtKB-UniRule"/>
</dbReference>
<dbReference type="RefSeq" id="WP_054661790.1">
    <property type="nucleotide sequence ID" value="NZ_AYZJ01000084.1"/>
</dbReference>
<comment type="subunit">
    <text evidence="11">Forms a cyclic heterotetrameric complex composed of two molecules of XerC and two molecules of XerD.</text>
</comment>
<protein>
    <recommendedName>
        <fullName evidence="3 11">Tyrosine recombinase XerD</fullName>
    </recommendedName>
</protein>
<dbReference type="InterPro" id="IPR050090">
    <property type="entry name" value="Tyrosine_recombinase_XerCD"/>
</dbReference>
<dbReference type="SUPFAM" id="SSF56349">
    <property type="entry name" value="DNA breaking-rejoining enzymes"/>
    <property type="match status" value="1"/>
</dbReference>
<dbReference type="PANTHER" id="PTHR30349">
    <property type="entry name" value="PHAGE INTEGRASE-RELATED"/>
    <property type="match status" value="1"/>
</dbReference>
<dbReference type="PROSITE" id="PS51898">
    <property type="entry name" value="TYR_RECOMBINASE"/>
    <property type="match status" value="1"/>
</dbReference>
<keyword evidence="10 11" id="KW-0131">Cell cycle</keyword>
<dbReference type="Gene3D" id="1.10.443.10">
    <property type="entry name" value="Intergrase catalytic core"/>
    <property type="match status" value="1"/>
</dbReference>
<feature type="active site" evidence="11">
    <location>
        <position position="176"/>
    </location>
</feature>
<evidence type="ECO:0000256" key="5">
    <source>
        <dbReference type="ARBA" id="ARBA00022618"/>
    </source>
</evidence>
<dbReference type="InterPro" id="IPR011932">
    <property type="entry name" value="Recomb_XerD"/>
</dbReference>
<name>A0A0R2F1Q4_9LACO</name>
<feature type="domain" description="Core-binding (CB)" evidence="13">
    <location>
        <begin position="7"/>
        <end position="91"/>
    </location>
</feature>
<evidence type="ECO:0000256" key="3">
    <source>
        <dbReference type="ARBA" id="ARBA00015810"/>
    </source>
</evidence>
<feature type="active site" description="O-(3'-phospho-DNA)-tyrosine intermediate" evidence="11">
    <location>
        <position position="282"/>
    </location>
</feature>
<keyword evidence="15" id="KW-1185">Reference proteome</keyword>
<dbReference type="GO" id="GO:0009037">
    <property type="term" value="F:tyrosine-based site-specific recombinase activity"/>
    <property type="evidence" value="ECO:0007669"/>
    <property type="project" value="UniProtKB-UniRule"/>
</dbReference>
<dbReference type="PROSITE" id="PS51900">
    <property type="entry name" value="CB"/>
    <property type="match status" value="1"/>
</dbReference>
<evidence type="ECO:0000256" key="2">
    <source>
        <dbReference type="ARBA" id="ARBA00010450"/>
    </source>
</evidence>
<evidence type="ECO:0000313" key="14">
    <source>
        <dbReference type="EMBL" id="KRN18716.1"/>
    </source>
</evidence>
<dbReference type="AlphaFoldDB" id="A0A0R2F1Q4"/>
<evidence type="ECO:0000256" key="8">
    <source>
        <dbReference type="ARBA" id="ARBA00023125"/>
    </source>
</evidence>
<dbReference type="EMBL" id="AYZJ01000084">
    <property type="protein sequence ID" value="KRN18716.1"/>
    <property type="molecule type" value="Genomic_DNA"/>
</dbReference>
<keyword evidence="9 11" id="KW-0233">DNA recombination</keyword>
<dbReference type="InterPro" id="IPR004107">
    <property type="entry name" value="Integrase_SAM-like_N"/>
</dbReference>
<feature type="active site" evidence="11">
    <location>
        <position position="247"/>
    </location>
</feature>
<dbReference type="HAMAP" id="MF_01807">
    <property type="entry name" value="Recomb_XerD"/>
    <property type="match status" value="1"/>
</dbReference>
<evidence type="ECO:0000256" key="7">
    <source>
        <dbReference type="ARBA" id="ARBA00022908"/>
    </source>
</evidence>
<comment type="similarity">
    <text evidence="2 11">Belongs to the 'phage' integrase family. XerD subfamily.</text>
</comment>
<proteinExistence type="inferred from homology"/>
<dbReference type="Gene3D" id="1.10.150.130">
    <property type="match status" value="1"/>
</dbReference>
<dbReference type="NCBIfam" id="NF040815">
    <property type="entry name" value="recomb_XerA_Arch"/>
    <property type="match status" value="1"/>
</dbReference>
<dbReference type="Pfam" id="PF02899">
    <property type="entry name" value="Phage_int_SAM_1"/>
    <property type="match status" value="1"/>
</dbReference>
<keyword evidence="6 11" id="KW-0159">Chromosome partition</keyword>
<evidence type="ECO:0000259" key="13">
    <source>
        <dbReference type="PROSITE" id="PS51900"/>
    </source>
</evidence>
<dbReference type="PANTHER" id="PTHR30349:SF81">
    <property type="entry name" value="TYROSINE RECOMBINASE XERC"/>
    <property type="match status" value="1"/>
</dbReference>
<evidence type="ECO:0000256" key="11">
    <source>
        <dbReference type="HAMAP-Rule" id="MF_01807"/>
    </source>
</evidence>
<dbReference type="GO" id="GO:0003677">
    <property type="term" value="F:DNA binding"/>
    <property type="evidence" value="ECO:0007669"/>
    <property type="project" value="UniProtKB-UniRule"/>
</dbReference>
<dbReference type="InterPro" id="IPR023009">
    <property type="entry name" value="Tyrosine_recombinase_XerC/XerD"/>
</dbReference>
<dbReference type="GO" id="GO:0007059">
    <property type="term" value="P:chromosome segregation"/>
    <property type="evidence" value="ECO:0007669"/>
    <property type="project" value="UniProtKB-UniRule"/>
</dbReference>
<keyword evidence="7 11" id="KW-0229">DNA integration</keyword>
<dbReference type="InterPro" id="IPR013762">
    <property type="entry name" value="Integrase-like_cat_sf"/>
</dbReference>
<reference evidence="14 15" key="1">
    <citation type="journal article" date="2015" name="Genome Announc.">
        <title>Expanding the biotechnology potential of lactobacilli through comparative genomics of 213 strains and associated genera.</title>
        <authorList>
            <person name="Sun Z."/>
            <person name="Harris H.M."/>
            <person name="McCann A."/>
            <person name="Guo C."/>
            <person name="Argimon S."/>
            <person name="Zhang W."/>
            <person name="Yang X."/>
            <person name="Jeffery I.B."/>
            <person name="Cooney J.C."/>
            <person name="Kagawa T.F."/>
            <person name="Liu W."/>
            <person name="Song Y."/>
            <person name="Salvetti E."/>
            <person name="Wrobel A."/>
            <person name="Rasinkangas P."/>
            <person name="Parkhill J."/>
            <person name="Rea M.C."/>
            <person name="O'Sullivan O."/>
            <person name="Ritari J."/>
            <person name="Douillard F.P."/>
            <person name="Paul Ross R."/>
            <person name="Yang R."/>
            <person name="Briner A.E."/>
            <person name="Felis G.E."/>
            <person name="de Vos W.M."/>
            <person name="Barrangou R."/>
            <person name="Klaenhammer T.R."/>
            <person name="Caufield P.W."/>
            <person name="Cui Y."/>
            <person name="Zhang H."/>
            <person name="O'Toole P.W."/>
        </authorList>
    </citation>
    <scope>NUCLEOTIDE SEQUENCE [LARGE SCALE GENOMIC DNA]</scope>
    <source>
        <strain evidence="14 15">DSM 22697</strain>
    </source>
</reference>
<keyword evidence="8 11" id="KW-0238">DNA-binding</keyword>
<accession>A0A0R2F1Q4</accession>
<dbReference type="STRING" id="1423730.FC75_GL000484"/>
<feature type="active site" evidence="11">
    <location>
        <position position="152"/>
    </location>
</feature>
<evidence type="ECO:0000256" key="4">
    <source>
        <dbReference type="ARBA" id="ARBA00022490"/>
    </source>
</evidence>
<dbReference type="Proteomes" id="UP000050865">
    <property type="component" value="Unassembled WGS sequence"/>
</dbReference>
<feature type="domain" description="Tyr recombinase" evidence="12">
    <location>
        <begin position="112"/>
        <end position="295"/>
    </location>
</feature>
<dbReference type="CDD" id="cd00798">
    <property type="entry name" value="INT_XerDC_C"/>
    <property type="match status" value="1"/>
</dbReference>
<comment type="subcellular location">
    <subcellularLocation>
        <location evidence="1 11">Cytoplasm</location>
    </subcellularLocation>
</comment>
<dbReference type="OrthoDB" id="9801717at2"/>
<dbReference type="NCBIfam" id="TIGR02225">
    <property type="entry name" value="recomb_XerD"/>
    <property type="match status" value="1"/>
</dbReference>
<evidence type="ECO:0000256" key="1">
    <source>
        <dbReference type="ARBA" id="ARBA00004496"/>
    </source>
</evidence>
<keyword evidence="4 11" id="KW-0963">Cytoplasm</keyword>
<evidence type="ECO:0000259" key="12">
    <source>
        <dbReference type="PROSITE" id="PS51898"/>
    </source>
</evidence>
<comment type="function">
    <text evidence="11">Site-specific tyrosine recombinase, which acts by catalyzing the cutting and rejoining of the recombining DNA molecules. The XerC-XerD complex is essential to convert dimers of the bacterial chromosome into monomers to permit their segregation at cell division. It also contributes to the segregational stability of plasmids.</text>
</comment>
<feature type="active site" evidence="11">
    <location>
        <position position="273"/>
    </location>
</feature>
<evidence type="ECO:0000256" key="10">
    <source>
        <dbReference type="ARBA" id="ARBA00023306"/>
    </source>
</evidence>
<evidence type="ECO:0000313" key="15">
    <source>
        <dbReference type="Proteomes" id="UP000050865"/>
    </source>
</evidence>
<dbReference type="Pfam" id="PF00589">
    <property type="entry name" value="Phage_integrase"/>
    <property type="match status" value="1"/>
</dbReference>
<dbReference type="InterPro" id="IPR044068">
    <property type="entry name" value="CB"/>
</dbReference>
<evidence type="ECO:0000256" key="9">
    <source>
        <dbReference type="ARBA" id="ARBA00023172"/>
    </source>
</evidence>
<dbReference type="GO" id="GO:0005737">
    <property type="term" value="C:cytoplasm"/>
    <property type="evidence" value="ECO:0007669"/>
    <property type="project" value="UniProtKB-SubCell"/>
</dbReference>